<evidence type="ECO:0008006" key="4">
    <source>
        <dbReference type="Google" id="ProtNLM"/>
    </source>
</evidence>
<accession>A0A128EFE9</accession>
<name>A0A128EFE9_9BACT</name>
<evidence type="ECO:0000313" key="3">
    <source>
        <dbReference type="Proteomes" id="UP000069632"/>
    </source>
</evidence>
<dbReference type="RefSeq" id="WP_075540184.1">
    <property type="nucleotide sequence ID" value="NZ_CP053844.1"/>
</dbReference>
<dbReference type="Proteomes" id="UP000069632">
    <property type="component" value="Unassembled WGS sequence"/>
</dbReference>
<sequence length="230" mass="26131">MKKIALFFTLPLLVSFSFCAPSVTKIDFSIDDVNQSSLKTDLNLTSNLDKKELKSEQNLTKIDTNETLVLPKKIFIEDGAIINEKYIVDKSYKSAKNIAKDIDKKLKQKINLSKDFNLTNEKFKDKSDEILSYEITKFNIEKNYSKLWAKASLKYELKDIKGKIIKTNTISKTYKSPFSTSSLTYDDMIEKLSSALFSELAESNNAKHDENLINDEVVKQTPSGGVVLPF</sequence>
<feature type="chain" id="PRO_5007281498" description="Lipoprotein" evidence="1">
    <location>
        <begin position="21"/>
        <end position="230"/>
    </location>
</feature>
<protein>
    <recommendedName>
        <fullName evidence="4">Lipoprotein</fullName>
    </recommendedName>
</protein>
<evidence type="ECO:0000313" key="2">
    <source>
        <dbReference type="EMBL" id="CZE47639.1"/>
    </source>
</evidence>
<keyword evidence="1" id="KW-0732">Signal</keyword>
<proteinExistence type="predicted"/>
<keyword evidence="3" id="KW-1185">Reference proteome</keyword>
<dbReference type="AlphaFoldDB" id="A0A128EFE9"/>
<gene>
    <name evidence="2" type="ORF">ERS672216_00996</name>
</gene>
<dbReference type="EMBL" id="FIZP01000003">
    <property type="protein sequence ID" value="CZE47639.1"/>
    <property type="molecule type" value="Genomic_DNA"/>
</dbReference>
<evidence type="ECO:0000256" key="1">
    <source>
        <dbReference type="SAM" id="SignalP"/>
    </source>
</evidence>
<feature type="signal peptide" evidence="1">
    <location>
        <begin position="1"/>
        <end position="20"/>
    </location>
</feature>
<reference evidence="2 3" key="1">
    <citation type="submission" date="2016-02" db="EMBL/GenBank/DDBJ databases">
        <authorList>
            <consortium name="Pathogen Informatics"/>
        </authorList>
    </citation>
    <scope>NUCLEOTIDE SEQUENCE [LARGE SCALE GENOMIC DNA]</scope>
    <source>
        <strain evidence="2 3">RC20</strain>
    </source>
</reference>
<organism evidence="2 3">
    <name type="scientific">Campylobacter geochelonis</name>
    <dbReference type="NCBI Taxonomy" id="1780362"/>
    <lineage>
        <taxon>Bacteria</taxon>
        <taxon>Pseudomonadati</taxon>
        <taxon>Campylobacterota</taxon>
        <taxon>Epsilonproteobacteria</taxon>
        <taxon>Campylobacterales</taxon>
        <taxon>Campylobacteraceae</taxon>
        <taxon>Campylobacter</taxon>
    </lineage>
</organism>